<keyword evidence="2" id="KW-0732">Signal</keyword>
<feature type="signal peptide" evidence="2">
    <location>
        <begin position="1"/>
        <end position="20"/>
    </location>
</feature>
<feature type="domain" description="DUF305" evidence="3">
    <location>
        <begin position="34"/>
        <end position="118"/>
    </location>
</feature>
<feature type="region of interest" description="Disordered" evidence="1">
    <location>
        <begin position="19"/>
        <end position="41"/>
    </location>
</feature>
<name>A0ABZ0PGT5_9PROT</name>
<proteinExistence type="predicted"/>
<evidence type="ECO:0000259" key="3">
    <source>
        <dbReference type="Pfam" id="PF03713"/>
    </source>
</evidence>
<dbReference type="EMBL" id="CP137852">
    <property type="protein sequence ID" value="WPB84933.1"/>
    <property type="molecule type" value="Genomic_DNA"/>
</dbReference>
<dbReference type="Gene3D" id="1.20.1260.10">
    <property type="match status" value="1"/>
</dbReference>
<feature type="chain" id="PRO_5045230483" evidence="2">
    <location>
        <begin position="21"/>
        <end position="124"/>
    </location>
</feature>
<dbReference type="Proteomes" id="UP001305521">
    <property type="component" value="Chromosome"/>
</dbReference>
<accession>A0ABZ0PGT5</accession>
<dbReference type="PANTHER" id="PTHR36933:SF1">
    <property type="entry name" value="SLL0788 PROTEIN"/>
    <property type="match status" value="1"/>
</dbReference>
<evidence type="ECO:0000313" key="5">
    <source>
        <dbReference type="Proteomes" id="UP001305521"/>
    </source>
</evidence>
<dbReference type="InterPro" id="IPR012347">
    <property type="entry name" value="Ferritin-like"/>
</dbReference>
<dbReference type="RefSeq" id="WP_318648896.1">
    <property type="nucleotide sequence ID" value="NZ_CP137852.1"/>
</dbReference>
<dbReference type="Pfam" id="PF03713">
    <property type="entry name" value="DUF305"/>
    <property type="match status" value="1"/>
</dbReference>
<organism evidence="4 5">
    <name type="scientific">Sediminicoccus rosea</name>
    <dbReference type="NCBI Taxonomy" id="1225128"/>
    <lineage>
        <taxon>Bacteria</taxon>
        <taxon>Pseudomonadati</taxon>
        <taxon>Pseudomonadota</taxon>
        <taxon>Alphaproteobacteria</taxon>
        <taxon>Acetobacterales</taxon>
        <taxon>Roseomonadaceae</taxon>
        <taxon>Sediminicoccus</taxon>
    </lineage>
</organism>
<protein>
    <submittedName>
        <fullName evidence="4">DUF305 domain-containing protein</fullName>
    </submittedName>
</protein>
<keyword evidence="5" id="KW-1185">Reference proteome</keyword>
<reference evidence="4 5" key="1">
    <citation type="submission" date="2023-11" db="EMBL/GenBank/DDBJ databases">
        <title>Arctic aerobic anoxygenic photoheterotroph Sediminicoccus rosea KRV36 adapts its photosynthesis to long days of polar summer.</title>
        <authorList>
            <person name="Tomasch J."/>
            <person name="Kopejtka K."/>
            <person name="Bily T."/>
            <person name="Gardiner A.T."/>
            <person name="Gardian Z."/>
            <person name="Shivaramu S."/>
            <person name="Koblizek M."/>
            <person name="Engelhardt F."/>
            <person name="Kaftan D."/>
        </authorList>
    </citation>
    <scope>NUCLEOTIDE SEQUENCE [LARGE SCALE GENOMIC DNA]</scope>
    <source>
        <strain evidence="4 5">R-30</strain>
    </source>
</reference>
<sequence length="124" mass="13402">MNRRTALIAATAALPGTALAQSPHAGHGAGHTPSAARNEPASTREFRAANNAMHRAMEIRYSGNADRDFVAGMIPHHEGAIEMARIVLRHGTDPEVKRLAEEIIRAQQAEIAQMRAILARLPAR</sequence>
<dbReference type="PANTHER" id="PTHR36933">
    <property type="entry name" value="SLL0788 PROTEIN"/>
    <property type="match status" value="1"/>
</dbReference>
<gene>
    <name evidence="4" type="ORF">R9Z33_22935</name>
</gene>
<evidence type="ECO:0000313" key="4">
    <source>
        <dbReference type="EMBL" id="WPB84933.1"/>
    </source>
</evidence>
<evidence type="ECO:0000256" key="2">
    <source>
        <dbReference type="SAM" id="SignalP"/>
    </source>
</evidence>
<evidence type="ECO:0000256" key="1">
    <source>
        <dbReference type="SAM" id="MobiDB-lite"/>
    </source>
</evidence>
<dbReference type="InterPro" id="IPR005183">
    <property type="entry name" value="DUF305_CopM-like"/>
</dbReference>